<protein>
    <recommendedName>
        <fullName evidence="4">Secreted protein</fullName>
    </recommendedName>
</protein>
<keyword evidence="3" id="KW-1185">Reference proteome</keyword>
<feature type="chain" id="PRO_5028802122" description="Secreted protein" evidence="1">
    <location>
        <begin position="19"/>
        <end position="77"/>
    </location>
</feature>
<name>A0A7C8M1A0_9PLEO</name>
<evidence type="ECO:0000256" key="1">
    <source>
        <dbReference type="SAM" id="SignalP"/>
    </source>
</evidence>
<dbReference type="AlphaFoldDB" id="A0A7C8M1A0"/>
<evidence type="ECO:0008006" key="4">
    <source>
        <dbReference type="Google" id="ProtNLM"/>
    </source>
</evidence>
<proteinExistence type="predicted"/>
<dbReference type="Proteomes" id="UP000481861">
    <property type="component" value="Unassembled WGS sequence"/>
</dbReference>
<sequence length="77" mass="8084">MPTMSSTIIVLRVVVSIARDAGLSMPLDVAMPMTCGFESRTPESGIVGRPLTCLATGVFVKAKPRDGSLPDVAVFMS</sequence>
<dbReference type="EMBL" id="JAADJZ010000038">
    <property type="protein sequence ID" value="KAF2864979.1"/>
    <property type="molecule type" value="Genomic_DNA"/>
</dbReference>
<accession>A0A7C8M1A0</accession>
<comment type="caution">
    <text evidence="2">The sequence shown here is derived from an EMBL/GenBank/DDBJ whole genome shotgun (WGS) entry which is preliminary data.</text>
</comment>
<reference evidence="2 3" key="1">
    <citation type="submission" date="2020-01" db="EMBL/GenBank/DDBJ databases">
        <authorList>
            <consortium name="DOE Joint Genome Institute"/>
            <person name="Haridas S."/>
            <person name="Albert R."/>
            <person name="Binder M."/>
            <person name="Bloem J."/>
            <person name="Labutti K."/>
            <person name="Salamov A."/>
            <person name="Andreopoulos B."/>
            <person name="Baker S.E."/>
            <person name="Barry K."/>
            <person name="Bills G."/>
            <person name="Bluhm B.H."/>
            <person name="Cannon C."/>
            <person name="Castanera R."/>
            <person name="Culley D.E."/>
            <person name="Daum C."/>
            <person name="Ezra D."/>
            <person name="Gonzalez J.B."/>
            <person name="Henrissat B."/>
            <person name="Kuo A."/>
            <person name="Liang C."/>
            <person name="Lipzen A."/>
            <person name="Lutzoni F."/>
            <person name="Magnuson J."/>
            <person name="Mondo S."/>
            <person name="Nolan M."/>
            <person name="Ohm R."/>
            <person name="Pangilinan J."/>
            <person name="Park H.-J.H."/>
            <person name="Ramirez L."/>
            <person name="Alfaro M."/>
            <person name="Sun H."/>
            <person name="Tritt A."/>
            <person name="Yoshinaga Y."/>
            <person name="Zwiers L.-H.L."/>
            <person name="Turgeon B.G."/>
            <person name="Goodwin S.B."/>
            <person name="Spatafora J.W."/>
            <person name="Crous P.W."/>
            <person name="Grigoriev I.V."/>
        </authorList>
    </citation>
    <scope>NUCLEOTIDE SEQUENCE [LARGE SCALE GENOMIC DNA]</scope>
    <source>
        <strain evidence="2 3">CBS 611.86</strain>
    </source>
</reference>
<gene>
    <name evidence="2" type="ORF">BDV95DRAFT_587953</name>
</gene>
<feature type="signal peptide" evidence="1">
    <location>
        <begin position="1"/>
        <end position="18"/>
    </location>
</feature>
<keyword evidence="1" id="KW-0732">Signal</keyword>
<evidence type="ECO:0000313" key="3">
    <source>
        <dbReference type="Proteomes" id="UP000481861"/>
    </source>
</evidence>
<evidence type="ECO:0000313" key="2">
    <source>
        <dbReference type="EMBL" id="KAF2864979.1"/>
    </source>
</evidence>
<organism evidence="2 3">
    <name type="scientific">Massariosphaeria phaeospora</name>
    <dbReference type="NCBI Taxonomy" id="100035"/>
    <lineage>
        <taxon>Eukaryota</taxon>
        <taxon>Fungi</taxon>
        <taxon>Dikarya</taxon>
        <taxon>Ascomycota</taxon>
        <taxon>Pezizomycotina</taxon>
        <taxon>Dothideomycetes</taxon>
        <taxon>Pleosporomycetidae</taxon>
        <taxon>Pleosporales</taxon>
        <taxon>Pleosporales incertae sedis</taxon>
        <taxon>Massariosphaeria</taxon>
    </lineage>
</organism>